<feature type="transmembrane region" description="Helical" evidence="7">
    <location>
        <begin position="52"/>
        <end position="71"/>
    </location>
</feature>
<evidence type="ECO:0000256" key="7">
    <source>
        <dbReference type="SAM" id="Phobius"/>
    </source>
</evidence>
<dbReference type="RefSeq" id="WP_213515019.1">
    <property type="nucleotide sequence ID" value="NZ_BOSE01000003.1"/>
</dbReference>
<dbReference type="GO" id="GO:0009486">
    <property type="term" value="F:cytochrome bo3 ubiquinol oxidase activity"/>
    <property type="evidence" value="ECO:0007669"/>
    <property type="project" value="TreeGrafter"/>
</dbReference>
<dbReference type="AlphaFoldDB" id="A0A919YMK2"/>
<evidence type="ECO:0000256" key="4">
    <source>
        <dbReference type="ARBA" id="ARBA00022692"/>
    </source>
</evidence>
<keyword evidence="3" id="KW-1003">Cell membrane</keyword>
<name>A0A919YMK2_9BACL</name>
<keyword evidence="6 7" id="KW-0472">Membrane</keyword>
<gene>
    <name evidence="8" type="ORF">J40TS1_22750</name>
</gene>
<dbReference type="GO" id="GO:0015990">
    <property type="term" value="P:electron transport coupled proton transport"/>
    <property type="evidence" value="ECO:0007669"/>
    <property type="project" value="TreeGrafter"/>
</dbReference>
<evidence type="ECO:0000256" key="3">
    <source>
        <dbReference type="ARBA" id="ARBA00022475"/>
    </source>
</evidence>
<dbReference type="Pfam" id="PF03626">
    <property type="entry name" value="COX4_pro"/>
    <property type="match status" value="1"/>
</dbReference>
<evidence type="ECO:0000256" key="5">
    <source>
        <dbReference type="ARBA" id="ARBA00022989"/>
    </source>
</evidence>
<dbReference type="PANTHER" id="PTHR36835:SF1">
    <property type="entry name" value="CYTOCHROME BO(3) UBIQUINOL OXIDASE SUBUNIT 4"/>
    <property type="match status" value="1"/>
</dbReference>
<sequence>MAAANEQTSHRSDVKTTKPEGSKKHIIAFVFSILLTFIAFALVMAGEINTDFIYIMLVVLAIIQVFVQMAFWMHMKDKGHTFAIIAILSGVVVVFTCVIMALFWTTW</sequence>
<keyword evidence="4 7" id="KW-0812">Transmembrane</keyword>
<dbReference type="GO" id="GO:0015078">
    <property type="term" value="F:proton transmembrane transporter activity"/>
    <property type="evidence" value="ECO:0007669"/>
    <property type="project" value="TreeGrafter"/>
</dbReference>
<dbReference type="GO" id="GO:0005886">
    <property type="term" value="C:plasma membrane"/>
    <property type="evidence" value="ECO:0007669"/>
    <property type="project" value="UniProtKB-SubCell"/>
</dbReference>
<proteinExistence type="inferred from homology"/>
<comment type="similarity">
    <text evidence="2">Belongs to the cytochrome c oxidase bacterial subunit 4 family.</text>
</comment>
<dbReference type="EMBL" id="BOSE01000003">
    <property type="protein sequence ID" value="GIP16633.1"/>
    <property type="molecule type" value="Genomic_DNA"/>
</dbReference>
<dbReference type="Proteomes" id="UP000683139">
    <property type="component" value="Unassembled WGS sequence"/>
</dbReference>
<dbReference type="PANTHER" id="PTHR36835">
    <property type="entry name" value="CYTOCHROME BO(3) UBIQUINOL OXIDASE SUBUNIT 4"/>
    <property type="match status" value="1"/>
</dbReference>
<evidence type="ECO:0000313" key="9">
    <source>
        <dbReference type="Proteomes" id="UP000683139"/>
    </source>
</evidence>
<evidence type="ECO:0008006" key="10">
    <source>
        <dbReference type="Google" id="ProtNLM"/>
    </source>
</evidence>
<dbReference type="GO" id="GO:0019646">
    <property type="term" value="P:aerobic electron transport chain"/>
    <property type="evidence" value="ECO:0007669"/>
    <property type="project" value="TreeGrafter"/>
</dbReference>
<protein>
    <recommendedName>
        <fullName evidence="10">Cytochrome C oxidase subunit IV</fullName>
    </recommendedName>
</protein>
<evidence type="ECO:0000313" key="8">
    <source>
        <dbReference type="EMBL" id="GIP16633.1"/>
    </source>
</evidence>
<comment type="subcellular location">
    <subcellularLocation>
        <location evidence="1">Cell membrane</location>
        <topology evidence="1">Multi-pass membrane protein</topology>
    </subcellularLocation>
</comment>
<organism evidence="8 9">
    <name type="scientific">Paenibacillus montaniterrae</name>
    <dbReference type="NCBI Taxonomy" id="429341"/>
    <lineage>
        <taxon>Bacteria</taxon>
        <taxon>Bacillati</taxon>
        <taxon>Bacillota</taxon>
        <taxon>Bacilli</taxon>
        <taxon>Bacillales</taxon>
        <taxon>Paenibacillaceae</taxon>
        <taxon>Paenibacillus</taxon>
    </lineage>
</organism>
<dbReference type="GO" id="GO:0009319">
    <property type="term" value="C:cytochrome o ubiquinol oxidase complex"/>
    <property type="evidence" value="ECO:0007669"/>
    <property type="project" value="TreeGrafter"/>
</dbReference>
<accession>A0A919YMK2</accession>
<keyword evidence="5 7" id="KW-1133">Transmembrane helix</keyword>
<feature type="transmembrane region" description="Helical" evidence="7">
    <location>
        <begin position="26"/>
        <end position="46"/>
    </location>
</feature>
<dbReference type="InterPro" id="IPR005171">
    <property type="entry name" value="Cyt_c_oxidase_su4_prok"/>
</dbReference>
<dbReference type="InterPro" id="IPR050968">
    <property type="entry name" value="Cytochrome_c_oxidase_bac_sub4"/>
</dbReference>
<evidence type="ECO:0000256" key="1">
    <source>
        <dbReference type="ARBA" id="ARBA00004651"/>
    </source>
</evidence>
<evidence type="ECO:0000256" key="6">
    <source>
        <dbReference type="ARBA" id="ARBA00023136"/>
    </source>
</evidence>
<feature type="transmembrane region" description="Helical" evidence="7">
    <location>
        <begin position="83"/>
        <end position="104"/>
    </location>
</feature>
<reference evidence="8" key="1">
    <citation type="submission" date="2021-03" db="EMBL/GenBank/DDBJ databases">
        <title>Antimicrobial resistance genes in bacteria isolated from Japanese honey, and their potential for conferring macrolide and lincosamide resistance in the American foulbrood pathogen Paenibacillus larvae.</title>
        <authorList>
            <person name="Okamoto M."/>
            <person name="Kumagai M."/>
            <person name="Kanamori H."/>
            <person name="Takamatsu D."/>
        </authorList>
    </citation>
    <scope>NUCLEOTIDE SEQUENCE</scope>
    <source>
        <strain evidence="8">J40TS1</strain>
    </source>
</reference>
<evidence type="ECO:0000256" key="2">
    <source>
        <dbReference type="ARBA" id="ARBA00008079"/>
    </source>
</evidence>
<keyword evidence="9" id="KW-1185">Reference proteome</keyword>
<comment type="caution">
    <text evidence="8">The sequence shown here is derived from an EMBL/GenBank/DDBJ whole genome shotgun (WGS) entry which is preliminary data.</text>
</comment>